<accession>A0A9W4U1F1</accession>
<evidence type="ECO:0000313" key="10">
    <source>
        <dbReference type="Proteomes" id="UP001152885"/>
    </source>
</evidence>
<name>A0A9W4U1F1_9ASCO</name>
<comment type="subcellular location">
    <subcellularLocation>
        <location evidence="1 7">Nucleus</location>
    </subcellularLocation>
</comment>
<keyword evidence="4 7" id="KW-0010">Activator</keyword>
<evidence type="ECO:0000256" key="2">
    <source>
        <dbReference type="ARBA" id="ARBA00008089"/>
    </source>
</evidence>
<feature type="compositionally biased region" description="Low complexity" evidence="8">
    <location>
        <begin position="44"/>
        <end position="71"/>
    </location>
</feature>
<evidence type="ECO:0000256" key="1">
    <source>
        <dbReference type="ARBA" id="ARBA00004123"/>
    </source>
</evidence>
<dbReference type="InterPro" id="IPR011425">
    <property type="entry name" value="Med9"/>
</dbReference>
<evidence type="ECO:0000256" key="3">
    <source>
        <dbReference type="ARBA" id="ARBA00023015"/>
    </source>
</evidence>
<feature type="region of interest" description="Disordered" evidence="8">
    <location>
        <begin position="40"/>
        <end position="71"/>
    </location>
</feature>
<dbReference type="GO" id="GO:0003712">
    <property type="term" value="F:transcription coregulator activity"/>
    <property type="evidence" value="ECO:0007669"/>
    <property type="project" value="InterPro"/>
</dbReference>
<evidence type="ECO:0000256" key="7">
    <source>
        <dbReference type="RuleBase" id="RU364145"/>
    </source>
</evidence>
<evidence type="ECO:0000256" key="6">
    <source>
        <dbReference type="ARBA" id="ARBA00023242"/>
    </source>
</evidence>
<reference evidence="9" key="1">
    <citation type="submission" date="2022-12" db="EMBL/GenBank/DDBJ databases">
        <authorList>
            <person name="Brejova B."/>
        </authorList>
    </citation>
    <scope>NUCLEOTIDE SEQUENCE</scope>
</reference>
<protein>
    <recommendedName>
        <fullName evidence="7">Mediator of RNA polymerase II transcription subunit 9</fullName>
    </recommendedName>
    <alternativeName>
        <fullName evidence="7">Mediator complex subunit 9</fullName>
    </alternativeName>
</protein>
<gene>
    <name evidence="7" type="primary">MED9</name>
    <name evidence="9" type="ORF">CANVERA_P4916</name>
</gene>
<keyword evidence="5 7" id="KW-0804">Transcription</keyword>
<comment type="function">
    <text evidence="7">Component of the Mediator complex, a coactivator involved in the regulated transcription of nearly all RNA polymerase II-dependent genes. Mediator functions as a bridge to convey information from gene-specific regulatory proteins to the basal RNA polymerase II transcription machinery. Mediator is recruited to promoters by direct interactions with regulatory proteins and serves as a scaffold for the assembly of a functional preinitiation complex with RNA polymerase II and the general transcription factors.</text>
</comment>
<dbReference type="Proteomes" id="UP001152885">
    <property type="component" value="Unassembled WGS sequence"/>
</dbReference>
<dbReference type="EMBL" id="CANTUO010000006">
    <property type="protein sequence ID" value="CAI5760406.1"/>
    <property type="molecule type" value="Genomic_DNA"/>
</dbReference>
<comment type="subunit">
    <text evidence="7">Component of the Mediator complex.</text>
</comment>
<evidence type="ECO:0000256" key="4">
    <source>
        <dbReference type="ARBA" id="ARBA00023159"/>
    </source>
</evidence>
<keyword evidence="3 7" id="KW-0805">Transcription regulation</keyword>
<keyword evidence="10" id="KW-1185">Reference proteome</keyword>
<dbReference type="AlphaFoldDB" id="A0A9W4U1F1"/>
<dbReference type="Pfam" id="PF07544">
    <property type="entry name" value="Med9"/>
    <property type="match status" value="1"/>
</dbReference>
<dbReference type="GO" id="GO:0006357">
    <property type="term" value="P:regulation of transcription by RNA polymerase II"/>
    <property type="evidence" value="ECO:0007669"/>
    <property type="project" value="InterPro"/>
</dbReference>
<organism evidence="9 10">
    <name type="scientific">Candida verbasci</name>
    <dbReference type="NCBI Taxonomy" id="1227364"/>
    <lineage>
        <taxon>Eukaryota</taxon>
        <taxon>Fungi</taxon>
        <taxon>Dikarya</taxon>
        <taxon>Ascomycota</taxon>
        <taxon>Saccharomycotina</taxon>
        <taxon>Pichiomycetes</taxon>
        <taxon>Debaryomycetaceae</taxon>
        <taxon>Candida/Lodderomyces clade</taxon>
        <taxon>Candida</taxon>
    </lineage>
</organism>
<proteinExistence type="inferred from homology"/>
<evidence type="ECO:0000256" key="8">
    <source>
        <dbReference type="SAM" id="MobiDB-lite"/>
    </source>
</evidence>
<dbReference type="OrthoDB" id="4092914at2759"/>
<keyword evidence="6 7" id="KW-0539">Nucleus</keyword>
<evidence type="ECO:0000313" key="9">
    <source>
        <dbReference type="EMBL" id="CAI5760406.1"/>
    </source>
</evidence>
<sequence>MNDANNNNTDSPLMLGEIKTGTPIDLTIDHSLNNQTIQNIDQLNSPNSPNSPNSQSQQSELRVNNENNENNQNQEHETILNDIMMMNPQQEKSINKVDNDMDIDKEDEETSIQQHNLNSDLDPDSSLIYNIQNQSNMILPDLFSLLYDIQNGLKSAKDFDKYLSSSRLKLSNSKNYLTQLDFININNNYKDSSLNRNEILKTNNVNKIQFLKSFKQKIESEF</sequence>
<evidence type="ECO:0000256" key="5">
    <source>
        <dbReference type="ARBA" id="ARBA00023163"/>
    </source>
</evidence>
<comment type="caution">
    <text evidence="9">The sequence shown here is derived from an EMBL/GenBank/DDBJ whole genome shotgun (WGS) entry which is preliminary data.</text>
</comment>
<comment type="similarity">
    <text evidence="2 7">Belongs to the Mediator complex subunit 9 family.</text>
</comment>
<dbReference type="GO" id="GO:0016592">
    <property type="term" value="C:mediator complex"/>
    <property type="evidence" value="ECO:0007669"/>
    <property type="project" value="InterPro"/>
</dbReference>